<protein>
    <recommendedName>
        <fullName evidence="5">IGFBP N-terminal domain-containing protein</fullName>
    </recommendedName>
</protein>
<organism evidence="3 4">
    <name type="scientific">Gryllus longicercus</name>
    <dbReference type="NCBI Taxonomy" id="2509291"/>
    <lineage>
        <taxon>Eukaryota</taxon>
        <taxon>Metazoa</taxon>
        <taxon>Ecdysozoa</taxon>
        <taxon>Arthropoda</taxon>
        <taxon>Hexapoda</taxon>
        <taxon>Insecta</taxon>
        <taxon>Pterygota</taxon>
        <taxon>Neoptera</taxon>
        <taxon>Polyneoptera</taxon>
        <taxon>Orthoptera</taxon>
        <taxon>Ensifera</taxon>
        <taxon>Gryllidea</taxon>
        <taxon>Grylloidea</taxon>
        <taxon>Gryllidae</taxon>
        <taxon>Gryllinae</taxon>
        <taxon>Gryllus</taxon>
    </lineage>
</organism>
<evidence type="ECO:0008006" key="5">
    <source>
        <dbReference type="Google" id="ProtNLM"/>
    </source>
</evidence>
<comment type="caution">
    <text evidence="3">The sequence shown here is derived from an EMBL/GenBank/DDBJ whole genome shotgun (WGS) entry which is preliminary data.</text>
</comment>
<sequence>MGRGRWRAPAPWVVVLLVLQLAPRRPGAPPPAHPPAPPPPPPPPSEPALPLLTPLEPPPPPRPAITDVTNPRCSGFICSLELCLPIEDCDGEVYNNATECGCCPLCIKYLDAGRACGRHGVLRFPERPTTMCRPPLRCVDGYCAAEGAGEVIRRGPKHARHPQVLDDSRH</sequence>
<feature type="chain" id="PRO_5042903612" description="IGFBP N-terminal domain-containing protein" evidence="2">
    <location>
        <begin position="28"/>
        <end position="170"/>
    </location>
</feature>
<dbReference type="AlphaFoldDB" id="A0AAN9VZ22"/>
<dbReference type="EMBL" id="JAZDUA010000051">
    <property type="protein sequence ID" value="KAK7870815.1"/>
    <property type="molecule type" value="Genomic_DNA"/>
</dbReference>
<keyword evidence="4" id="KW-1185">Reference proteome</keyword>
<dbReference type="InterPro" id="IPR021066">
    <property type="entry name" value="FPI1"/>
</dbReference>
<dbReference type="Pfam" id="PF12190">
    <property type="entry name" value="amfpi-1"/>
    <property type="match status" value="1"/>
</dbReference>
<accession>A0AAN9VZ22</accession>
<dbReference type="Proteomes" id="UP001378592">
    <property type="component" value="Unassembled WGS sequence"/>
</dbReference>
<dbReference type="InterPro" id="IPR053741">
    <property type="entry name" value="Ser_Fungal_Prot_Inhib_sf"/>
</dbReference>
<keyword evidence="2" id="KW-0732">Signal</keyword>
<feature type="compositionally biased region" description="Pro residues" evidence="1">
    <location>
        <begin position="26"/>
        <end position="47"/>
    </location>
</feature>
<feature type="signal peptide" evidence="2">
    <location>
        <begin position="1"/>
        <end position="27"/>
    </location>
</feature>
<evidence type="ECO:0000256" key="2">
    <source>
        <dbReference type="SAM" id="SignalP"/>
    </source>
</evidence>
<proteinExistence type="predicted"/>
<gene>
    <name evidence="3" type="ORF">R5R35_014405</name>
</gene>
<evidence type="ECO:0000256" key="1">
    <source>
        <dbReference type="SAM" id="MobiDB-lite"/>
    </source>
</evidence>
<evidence type="ECO:0000313" key="3">
    <source>
        <dbReference type="EMBL" id="KAK7870815.1"/>
    </source>
</evidence>
<dbReference type="Gene3D" id="2.10.80.20">
    <property type="match status" value="1"/>
</dbReference>
<reference evidence="3 4" key="1">
    <citation type="submission" date="2024-03" db="EMBL/GenBank/DDBJ databases">
        <title>The genome assembly and annotation of the cricket Gryllus longicercus Weissman &amp; Gray.</title>
        <authorList>
            <person name="Szrajer S."/>
            <person name="Gray D."/>
            <person name="Ylla G."/>
        </authorList>
    </citation>
    <scope>NUCLEOTIDE SEQUENCE [LARGE SCALE GENOMIC DNA]</scope>
    <source>
        <strain evidence="3">DAG 2021-001</strain>
        <tissue evidence="3">Whole body minus gut</tissue>
    </source>
</reference>
<feature type="region of interest" description="Disordered" evidence="1">
    <location>
        <begin position="25"/>
        <end position="66"/>
    </location>
</feature>
<dbReference type="GO" id="GO:0030414">
    <property type="term" value="F:peptidase inhibitor activity"/>
    <property type="evidence" value="ECO:0007669"/>
    <property type="project" value="InterPro"/>
</dbReference>
<evidence type="ECO:0000313" key="4">
    <source>
        <dbReference type="Proteomes" id="UP001378592"/>
    </source>
</evidence>
<name>A0AAN9VZ22_9ORTH</name>